<proteinExistence type="predicted"/>
<dbReference type="InterPro" id="IPR010328">
    <property type="entry name" value="DUF928"/>
</dbReference>
<dbReference type="EMBL" id="CP002198">
    <property type="protein sequence ID" value="ADN16697.1"/>
    <property type="molecule type" value="Genomic_DNA"/>
</dbReference>
<dbReference type="RefSeq" id="WP_013324737.1">
    <property type="nucleotide sequence ID" value="NC_014501.1"/>
</dbReference>
<evidence type="ECO:0000256" key="1">
    <source>
        <dbReference type="SAM" id="MobiDB-lite"/>
    </source>
</evidence>
<dbReference type="Proteomes" id="UP000008206">
    <property type="component" value="Chromosome"/>
</dbReference>
<protein>
    <recommendedName>
        <fullName evidence="4">DUF928 domain-containing protein</fullName>
    </recommendedName>
</protein>
<dbReference type="eggNOG" id="COG3087">
    <property type="taxonomic scope" value="Bacteria"/>
</dbReference>
<dbReference type="OrthoDB" id="536034at2"/>
<accession>E0UFK3</accession>
<gene>
    <name evidence="2" type="ordered locus">Cyan7822_4803</name>
</gene>
<dbReference type="HOGENOM" id="CLU_061545_1_0_3"/>
<evidence type="ECO:0008006" key="4">
    <source>
        <dbReference type="Google" id="ProtNLM"/>
    </source>
</evidence>
<feature type="region of interest" description="Disordered" evidence="1">
    <location>
        <begin position="38"/>
        <end position="106"/>
    </location>
</feature>
<evidence type="ECO:0000313" key="2">
    <source>
        <dbReference type="EMBL" id="ADN16697.1"/>
    </source>
</evidence>
<dbReference type="Pfam" id="PF06051">
    <property type="entry name" value="DUF928"/>
    <property type="match status" value="1"/>
</dbReference>
<feature type="compositionally biased region" description="Polar residues" evidence="1">
    <location>
        <begin position="47"/>
        <end position="71"/>
    </location>
</feature>
<sequence>MLKNQQLLFIITIGWSLVGTNSINAQSTIRVTSVNKQPINHSWPAPSKTQQSSTNRIDHQPTINPITQVSFTPPPKEGKPDKTTGAGSRQDGQCPQDLTQFTTPDTSSSKLSLAALVPNSNYGLTGAERPTFLVYLPKTSAKQIVLSIKEEGIKHYSQTFLPITQSAGIIKIKPSDDTPPLQVNKNYQWAVVLVCGERPGPNDPMIASWVRRVDLPNSTSQQLAEKTPLMQAAWYGNQGIWYDSLVALAQARQVQSHQYSMTQIWANFLTSVGLESFSNEKLQF</sequence>
<keyword evidence="3" id="KW-1185">Reference proteome</keyword>
<dbReference type="STRING" id="497965.Cyan7822_4803"/>
<reference evidence="3" key="1">
    <citation type="journal article" date="2011" name="MBio">
        <title>Novel metabolic attributes of the genus Cyanothece, comprising a group of unicellular nitrogen-fixing Cyanobacteria.</title>
        <authorList>
            <person name="Bandyopadhyay A."/>
            <person name="Elvitigala T."/>
            <person name="Welsh E."/>
            <person name="Stockel J."/>
            <person name="Liberton M."/>
            <person name="Min H."/>
            <person name="Sherman L.A."/>
            <person name="Pakrasi H.B."/>
        </authorList>
    </citation>
    <scope>NUCLEOTIDE SEQUENCE [LARGE SCALE GENOMIC DNA]</scope>
    <source>
        <strain evidence="3">PCC 7822</strain>
    </source>
</reference>
<organism evidence="2 3">
    <name type="scientific">Gloeothece verrucosa (strain PCC 7822)</name>
    <name type="common">Cyanothece sp. (strain PCC 7822)</name>
    <dbReference type="NCBI Taxonomy" id="497965"/>
    <lineage>
        <taxon>Bacteria</taxon>
        <taxon>Bacillati</taxon>
        <taxon>Cyanobacteriota</taxon>
        <taxon>Cyanophyceae</taxon>
        <taxon>Oscillatoriophycideae</taxon>
        <taxon>Chroococcales</taxon>
        <taxon>Aphanothecaceae</taxon>
        <taxon>Gloeothece</taxon>
        <taxon>Gloeothece verrucosa</taxon>
    </lineage>
</organism>
<evidence type="ECO:0000313" key="3">
    <source>
        <dbReference type="Proteomes" id="UP000008206"/>
    </source>
</evidence>
<dbReference type="KEGG" id="cyj:Cyan7822_4803"/>
<name>E0UFK3_GLOV7</name>
<feature type="compositionally biased region" description="Polar residues" evidence="1">
    <location>
        <begin position="85"/>
        <end position="106"/>
    </location>
</feature>
<dbReference type="AlphaFoldDB" id="E0UFK3"/>